<dbReference type="InterPro" id="IPR036060">
    <property type="entry name" value="Znf_C2H2C_sf"/>
</dbReference>
<protein>
    <submittedName>
        <fullName evidence="11">Uncharacterized protein</fullName>
    </submittedName>
</protein>
<dbReference type="PANTHER" id="PTHR10816">
    <property type="entry name" value="MYELIN TRANSCRIPTION FACTOR 1-RELATED"/>
    <property type="match status" value="1"/>
</dbReference>
<feature type="compositionally biased region" description="Low complexity" evidence="10">
    <location>
        <begin position="20"/>
        <end position="34"/>
    </location>
</feature>
<keyword evidence="9" id="KW-0539">Nucleus</keyword>
<comment type="similarity">
    <text evidence="2">Belongs to the MYT1 family.</text>
</comment>
<sequence length="323" mass="34335">VRMSSECDSVSLVSLIQSALPSSSSSLSGRSTSPDDPPTKRRRKPDASSIIRMVGLSCPSFDVSESIESESHPCTVLTPDDDMGVSLEDADTVISSSHSPMDNSISMSPLPLDWPKNRDSSGKLACPTPKCDGSGHQTGLYTHHRSLSGCPRRPDKGTIQRLSLASDSILRCTTLGCNGKGHVNNSRTSHRSLSGCPIAHQEKQARKNARVVNRLMTSSNTPISCDSLVTSGSKIEGEEVPLDLSIGSLPIHPFNTIPLSSIVPPSQLIFDAIQSMSTGCSSDGKNESVIVSPPPLPLPLLFPNQLQLTQLLLSQLSGMDGLI</sequence>
<keyword evidence="4" id="KW-0677">Repeat</keyword>
<reference evidence="11" key="1">
    <citation type="submission" date="2023-10" db="EMBL/GenBank/DDBJ databases">
        <title>Genome assembly of Pristionchus species.</title>
        <authorList>
            <person name="Yoshida K."/>
            <person name="Sommer R.J."/>
        </authorList>
    </citation>
    <scope>NUCLEOTIDE SEQUENCE</scope>
    <source>
        <strain evidence="11">RS5133</strain>
    </source>
</reference>
<evidence type="ECO:0000256" key="1">
    <source>
        <dbReference type="ARBA" id="ARBA00004123"/>
    </source>
</evidence>
<feature type="non-terminal residue" evidence="11">
    <location>
        <position position="1"/>
    </location>
</feature>
<keyword evidence="7" id="KW-0805">Transcription regulation</keyword>
<evidence type="ECO:0000256" key="9">
    <source>
        <dbReference type="ARBA" id="ARBA00023242"/>
    </source>
</evidence>
<proteinExistence type="inferred from homology"/>
<dbReference type="EMBL" id="BTSY01000005">
    <property type="protein sequence ID" value="GMT28504.1"/>
    <property type="molecule type" value="Genomic_DNA"/>
</dbReference>
<dbReference type="GO" id="GO:0006355">
    <property type="term" value="P:regulation of DNA-templated transcription"/>
    <property type="evidence" value="ECO:0007669"/>
    <property type="project" value="InterPro"/>
</dbReference>
<evidence type="ECO:0000256" key="5">
    <source>
        <dbReference type="ARBA" id="ARBA00022771"/>
    </source>
</evidence>
<keyword evidence="3" id="KW-0479">Metal-binding</keyword>
<evidence type="ECO:0000256" key="7">
    <source>
        <dbReference type="ARBA" id="ARBA00023015"/>
    </source>
</evidence>
<keyword evidence="12" id="KW-1185">Reference proteome</keyword>
<evidence type="ECO:0000256" key="10">
    <source>
        <dbReference type="SAM" id="MobiDB-lite"/>
    </source>
</evidence>
<evidence type="ECO:0000256" key="3">
    <source>
        <dbReference type="ARBA" id="ARBA00022723"/>
    </source>
</evidence>
<dbReference type="Proteomes" id="UP001432322">
    <property type="component" value="Unassembled WGS sequence"/>
</dbReference>
<evidence type="ECO:0000256" key="2">
    <source>
        <dbReference type="ARBA" id="ARBA00010194"/>
    </source>
</evidence>
<evidence type="ECO:0000256" key="4">
    <source>
        <dbReference type="ARBA" id="ARBA00022737"/>
    </source>
</evidence>
<dbReference type="GO" id="GO:0007399">
    <property type="term" value="P:nervous system development"/>
    <property type="evidence" value="ECO:0007669"/>
    <property type="project" value="UniProtKB-KW"/>
</dbReference>
<keyword evidence="6" id="KW-0862">Zinc</keyword>
<dbReference type="Pfam" id="PF01530">
    <property type="entry name" value="zf-C2HC"/>
    <property type="match status" value="2"/>
</dbReference>
<gene>
    <name evidence="11" type="ORF">PFISCL1PPCAC_19801</name>
</gene>
<dbReference type="GO" id="GO:0008270">
    <property type="term" value="F:zinc ion binding"/>
    <property type="evidence" value="ECO:0007669"/>
    <property type="project" value="UniProtKB-KW"/>
</dbReference>
<dbReference type="GO" id="GO:0005634">
    <property type="term" value="C:nucleus"/>
    <property type="evidence" value="ECO:0007669"/>
    <property type="project" value="UniProtKB-SubCell"/>
</dbReference>
<evidence type="ECO:0000256" key="6">
    <source>
        <dbReference type="ARBA" id="ARBA00022833"/>
    </source>
</evidence>
<dbReference type="PANTHER" id="PTHR10816:SF15">
    <property type="entry name" value="MYELIN TRANSCRIPTION FACTOR 1-LIKE PROTEIN"/>
    <property type="match status" value="1"/>
</dbReference>
<dbReference type="Gene3D" id="4.10.320.30">
    <property type="match status" value="2"/>
</dbReference>
<comment type="caution">
    <text evidence="11">The sequence shown here is derived from an EMBL/GenBank/DDBJ whole genome shotgun (WGS) entry which is preliminary data.</text>
</comment>
<organism evidence="11 12">
    <name type="scientific">Pristionchus fissidentatus</name>
    <dbReference type="NCBI Taxonomy" id="1538716"/>
    <lineage>
        <taxon>Eukaryota</taxon>
        <taxon>Metazoa</taxon>
        <taxon>Ecdysozoa</taxon>
        <taxon>Nematoda</taxon>
        <taxon>Chromadorea</taxon>
        <taxon>Rhabditida</taxon>
        <taxon>Rhabditina</taxon>
        <taxon>Diplogasteromorpha</taxon>
        <taxon>Diplogasteroidea</taxon>
        <taxon>Neodiplogasteridae</taxon>
        <taxon>Pristionchus</taxon>
    </lineage>
</organism>
<feature type="region of interest" description="Disordered" evidence="10">
    <location>
        <begin position="20"/>
        <end position="49"/>
    </location>
</feature>
<comment type="subcellular location">
    <subcellularLocation>
        <location evidence="1">Nucleus</location>
    </subcellularLocation>
</comment>
<dbReference type="InterPro" id="IPR002515">
    <property type="entry name" value="Znf_C2H2C"/>
</dbReference>
<evidence type="ECO:0000313" key="12">
    <source>
        <dbReference type="Proteomes" id="UP001432322"/>
    </source>
</evidence>
<name>A0AAV5W952_9BILA</name>
<accession>A0AAV5W952</accession>
<dbReference type="PROSITE" id="PS51802">
    <property type="entry name" value="ZF_CCHHC"/>
    <property type="match status" value="2"/>
</dbReference>
<dbReference type="SUPFAM" id="SSF103637">
    <property type="entry name" value="CCHHC domain"/>
    <property type="match status" value="2"/>
</dbReference>
<keyword evidence="5" id="KW-0863">Zinc-finger</keyword>
<evidence type="ECO:0000313" key="11">
    <source>
        <dbReference type="EMBL" id="GMT28504.1"/>
    </source>
</evidence>
<evidence type="ECO:0000256" key="8">
    <source>
        <dbReference type="ARBA" id="ARBA00023163"/>
    </source>
</evidence>
<keyword evidence="8" id="KW-0804">Transcription</keyword>
<dbReference type="AlphaFoldDB" id="A0AAV5W952"/>
<dbReference type="FunFam" id="4.10.320.30:FF:000001">
    <property type="entry name" value="Myelin transcription factor 1-like, a"/>
    <property type="match status" value="2"/>
</dbReference>